<evidence type="ECO:0000313" key="1">
    <source>
        <dbReference type="EMBL" id="SIO10430.1"/>
    </source>
</evidence>
<gene>
    <name evidence="1" type="ORF">SAMN05444409_2022</name>
</gene>
<organism evidence="1 2">
    <name type="scientific">Epilithonimonas zeae</name>
    <dbReference type="NCBI Taxonomy" id="1416779"/>
    <lineage>
        <taxon>Bacteria</taxon>
        <taxon>Pseudomonadati</taxon>
        <taxon>Bacteroidota</taxon>
        <taxon>Flavobacteriia</taxon>
        <taxon>Flavobacteriales</taxon>
        <taxon>Weeksellaceae</taxon>
        <taxon>Chryseobacterium group</taxon>
        <taxon>Epilithonimonas</taxon>
    </lineage>
</organism>
<dbReference type="Proteomes" id="UP000185207">
    <property type="component" value="Unassembled WGS sequence"/>
</dbReference>
<reference evidence="2" key="1">
    <citation type="submission" date="2016-11" db="EMBL/GenBank/DDBJ databases">
        <authorList>
            <person name="Varghese N."/>
            <person name="Submissions S."/>
        </authorList>
    </citation>
    <scope>NUCLEOTIDE SEQUENCE [LARGE SCALE GENOMIC DNA]</scope>
    <source>
        <strain evidence="2">DSM 27623</strain>
    </source>
</reference>
<dbReference type="EMBL" id="FSRK01000001">
    <property type="protein sequence ID" value="SIO10430.1"/>
    <property type="molecule type" value="Genomic_DNA"/>
</dbReference>
<evidence type="ECO:0000313" key="2">
    <source>
        <dbReference type="Proteomes" id="UP000185207"/>
    </source>
</evidence>
<protein>
    <submittedName>
        <fullName evidence="1">Uncharacterized protein</fullName>
    </submittedName>
</protein>
<dbReference type="AlphaFoldDB" id="A0A1N6GS82"/>
<sequence length="78" mass="8884">MRFLTFLCGLPIQAGTMKTAINSLKTIRKTIDESLKYFCGGFGISDSGYPKRFFSAGTTEYICYRKSGDLIRNRNHYI</sequence>
<accession>A0A1N6GS82</accession>
<name>A0A1N6GS82_9FLAO</name>
<proteinExistence type="predicted"/>
<keyword evidence="2" id="KW-1185">Reference proteome</keyword>